<dbReference type="Proteomes" id="UP000054270">
    <property type="component" value="Unassembled WGS sequence"/>
</dbReference>
<keyword evidence="2" id="KW-1185">Reference proteome</keyword>
<dbReference type="EMBL" id="KN817698">
    <property type="protein sequence ID" value="KJA14020.1"/>
    <property type="molecule type" value="Genomic_DNA"/>
</dbReference>
<evidence type="ECO:0000313" key="2">
    <source>
        <dbReference type="Proteomes" id="UP000054270"/>
    </source>
</evidence>
<evidence type="ECO:0000313" key="1">
    <source>
        <dbReference type="EMBL" id="KJA14020.1"/>
    </source>
</evidence>
<name>A0A0D2NZZ9_HYPSF</name>
<organism evidence="1 2">
    <name type="scientific">Hypholoma sublateritium (strain FD-334 SS-4)</name>
    <dbReference type="NCBI Taxonomy" id="945553"/>
    <lineage>
        <taxon>Eukaryota</taxon>
        <taxon>Fungi</taxon>
        <taxon>Dikarya</taxon>
        <taxon>Basidiomycota</taxon>
        <taxon>Agaricomycotina</taxon>
        <taxon>Agaricomycetes</taxon>
        <taxon>Agaricomycetidae</taxon>
        <taxon>Agaricales</taxon>
        <taxon>Agaricineae</taxon>
        <taxon>Strophariaceae</taxon>
        <taxon>Hypholoma</taxon>
    </lineage>
</organism>
<protein>
    <submittedName>
        <fullName evidence="1">Uncharacterized protein</fullName>
    </submittedName>
</protein>
<accession>A0A0D2NZZ9</accession>
<sequence>MASWALCRCVRHPLVAHAASGPRERTLPPACNSRQPRPFRLVAASKHSRYGITHSATPRRILTYVRSSRGFVSSHSKCTSSAQCTLSPPQIYLDSSVPSTQAWTYVAWCVPPRLFDPHSSVRLPHLSSRADMDSVRMYDCAVSNSARSELP</sequence>
<reference evidence="2" key="1">
    <citation type="submission" date="2014-04" db="EMBL/GenBank/DDBJ databases">
        <title>Evolutionary Origins and Diversification of the Mycorrhizal Mutualists.</title>
        <authorList>
            <consortium name="DOE Joint Genome Institute"/>
            <consortium name="Mycorrhizal Genomics Consortium"/>
            <person name="Kohler A."/>
            <person name="Kuo A."/>
            <person name="Nagy L.G."/>
            <person name="Floudas D."/>
            <person name="Copeland A."/>
            <person name="Barry K.W."/>
            <person name="Cichocki N."/>
            <person name="Veneault-Fourrey C."/>
            <person name="LaButti K."/>
            <person name="Lindquist E.A."/>
            <person name="Lipzen A."/>
            <person name="Lundell T."/>
            <person name="Morin E."/>
            <person name="Murat C."/>
            <person name="Riley R."/>
            <person name="Ohm R."/>
            <person name="Sun H."/>
            <person name="Tunlid A."/>
            <person name="Henrissat B."/>
            <person name="Grigoriev I.V."/>
            <person name="Hibbett D.S."/>
            <person name="Martin F."/>
        </authorList>
    </citation>
    <scope>NUCLEOTIDE SEQUENCE [LARGE SCALE GENOMIC DNA]</scope>
    <source>
        <strain evidence="2">FD-334 SS-4</strain>
    </source>
</reference>
<dbReference type="AlphaFoldDB" id="A0A0D2NZZ9"/>
<proteinExistence type="predicted"/>
<gene>
    <name evidence="1" type="ORF">HYPSUDRAFT_467195</name>
</gene>